<dbReference type="AlphaFoldDB" id="A0A1W2BV15"/>
<sequence>MFFLLLTSAMMISCSEDDSPHINAALNKTWEMFSYGANIYDIPQINPGDIQWDINVHNHKLIITNNIEEQASYILPSGNYDIDITNNTVAISGITYNYTIENDTLIVSNKPELDGPIMKFVAK</sequence>
<reference evidence="1 2" key="1">
    <citation type="submission" date="2017-04" db="EMBL/GenBank/DDBJ databases">
        <authorList>
            <person name="Afonso C.L."/>
            <person name="Miller P.J."/>
            <person name="Scott M.A."/>
            <person name="Spackman E."/>
            <person name="Goraichik I."/>
            <person name="Dimitrov K.M."/>
            <person name="Suarez D.L."/>
            <person name="Swayne D.E."/>
        </authorList>
    </citation>
    <scope>NUCLEOTIDE SEQUENCE [LARGE SCALE GENOMIC DNA]</scope>
    <source>
        <strain evidence="1 2">CGMCC 1.12708</strain>
    </source>
</reference>
<gene>
    <name evidence="1" type="ORF">SAMN06296427_107153</name>
</gene>
<dbReference type="EMBL" id="FWXS01000007">
    <property type="protein sequence ID" value="SMC76566.1"/>
    <property type="molecule type" value="Genomic_DNA"/>
</dbReference>
<accession>A0A1W2BV15</accession>
<name>A0A1W2BV15_9FLAO</name>
<evidence type="ECO:0008006" key="3">
    <source>
        <dbReference type="Google" id="ProtNLM"/>
    </source>
</evidence>
<proteinExistence type="predicted"/>
<evidence type="ECO:0000313" key="2">
    <source>
        <dbReference type="Proteomes" id="UP000192393"/>
    </source>
</evidence>
<dbReference type="Proteomes" id="UP000192393">
    <property type="component" value="Unassembled WGS sequence"/>
</dbReference>
<evidence type="ECO:0000313" key="1">
    <source>
        <dbReference type="EMBL" id="SMC76566.1"/>
    </source>
</evidence>
<protein>
    <recommendedName>
        <fullName evidence="3">Lipocalin-like domain-containing protein</fullName>
    </recommendedName>
</protein>
<organism evidence="1 2">
    <name type="scientific">Moheibacter sediminis</name>
    <dbReference type="NCBI Taxonomy" id="1434700"/>
    <lineage>
        <taxon>Bacteria</taxon>
        <taxon>Pseudomonadati</taxon>
        <taxon>Bacteroidota</taxon>
        <taxon>Flavobacteriia</taxon>
        <taxon>Flavobacteriales</taxon>
        <taxon>Weeksellaceae</taxon>
        <taxon>Moheibacter</taxon>
    </lineage>
</organism>
<keyword evidence="2" id="KW-1185">Reference proteome</keyword>